<dbReference type="InterPro" id="IPR002937">
    <property type="entry name" value="Amino_oxidase"/>
</dbReference>
<accession>A0A1E7Q6N4</accession>
<dbReference type="RefSeq" id="WP_070049423.1">
    <property type="nucleotide sequence ID" value="NZ_CBCSDO010000007.1"/>
</dbReference>
<evidence type="ECO:0000313" key="2">
    <source>
        <dbReference type="EMBL" id="OEY69854.1"/>
    </source>
</evidence>
<gene>
    <name evidence="2" type="ORF">BI198_09985</name>
</gene>
<dbReference type="InterPro" id="IPR050464">
    <property type="entry name" value="Zeta_carotene_desat/Oxidored"/>
</dbReference>
<organism evidence="2 3">
    <name type="scientific">Rheinheimera salexigens</name>
    <dbReference type="NCBI Taxonomy" id="1628148"/>
    <lineage>
        <taxon>Bacteria</taxon>
        <taxon>Pseudomonadati</taxon>
        <taxon>Pseudomonadota</taxon>
        <taxon>Gammaproteobacteria</taxon>
        <taxon>Chromatiales</taxon>
        <taxon>Chromatiaceae</taxon>
        <taxon>Rheinheimera</taxon>
    </lineage>
</organism>
<dbReference type="GO" id="GO:0016491">
    <property type="term" value="F:oxidoreductase activity"/>
    <property type="evidence" value="ECO:0007669"/>
    <property type="project" value="InterPro"/>
</dbReference>
<comment type="caution">
    <text evidence="2">The sequence shown here is derived from an EMBL/GenBank/DDBJ whole genome shotgun (WGS) entry which is preliminary data.</text>
</comment>
<dbReference type="PANTHER" id="PTHR42923:SF17">
    <property type="entry name" value="AMINE OXIDASE DOMAIN-CONTAINING PROTEIN"/>
    <property type="match status" value="1"/>
</dbReference>
<dbReference type="Pfam" id="PF01593">
    <property type="entry name" value="Amino_oxidase"/>
    <property type="match status" value="1"/>
</dbReference>
<evidence type="ECO:0000313" key="3">
    <source>
        <dbReference type="Proteomes" id="UP000242258"/>
    </source>
</evidence>
<dbReference type="EMBL" id="MKEK01000001">
    <property type="protein sequence ID" value="OEY69854.1"/>
    <property type="molecule type" value="Genomic_DNA"/>
</dbReference>
<proteinExistence type="predicted"/>
<dbReference type="Proteomes" id="UP000242258">
    <property type="component" value="Unassembled WGS sequence"/>
</dbReference>
<dbReference type="InterPro" id="IPR036188">
    <property type="entry name" value="FAD/NAD-bd_sf"/>
</dbReference>
<dbReference type="STRING" id="1628148.BI198_09985"/>
<name>A0A1E7Q6N4_9GAMM</name>
<dbReference type="AlphaFoldDB" id="A0A1E7Q6N4"/>
<keyword evidence="3" id="KW-1185">Reference proteome</keyword>
<reference evidence="3" key="1">
    <citation type="submission" date="2016-09" db="EMBL/GenBank/DDBJ databases">
        <authorList>
            <person name="Wan X."/>
            <person name="Hou S."/>
        </authorList>
    </citation>
    <scope>NUCLEOTIDE SEQUENCE [LARGE SCALE GENOMIC DNA]</scope>
    <source>
        <strain evidence="3">KH87</strain>
    </source>
</reference>
<sequence length="418" mass="47524">MRIAVIGGGISGMLSWYLLQRQHEVIIFEANDYLGGHTATVDVSVQGKQYAIDTGFIVFNDWTYPIFNRFISELNVDYQHTEMSFSVKNNAENLEYNGNTLSSLFAQRRNLFRPSFWRMLLEINRFNKLGKKLLGQDHTDLALSLGEFLTKHNFSQKISHNYLLPMGAAIWSSGLTAMPDFPVRFFLRFFNNHGLLNITDRPQWAVIKGGSRNYVQALQAKLGTDSIRLKQTITKVLRDQDSVTLQFTQGHSETFDKVVFACHSDQALALLGENASENERQILANIAYKDNEVILHTDTALLPKRKKAWAAWNYNLSSVANEQATLTYNMNILQGIEAPVTFCVTLNNTAEIDNSKILGRFMYQHPVYNQQTLVAQARRQEINGQQHSYFCGAYWYNGFHEDGAKSAVDVAALFGIEY</sequence>
<dbReference type="PANTHER" id="PTHR42923">
    <property type="entry name" value="PROTOPORPHYRINOGEN OXIDASE"/>
    <property type="match status" value="1"/>
</dbReference>
<protein>
    <submittedName>
        <fullName evidence="2">FAD-dependent oxidoreductase</fullName>
    </submittedName>
</protein>
<feature type="domain" description="Amine oxidase" evidence="1">
    <location>
        <begin position="16"/>
        <end position="302"/>
    </location>
</feature>
<dbReference type="Gene3D" id="3.50.50.60">
    <property type="entry name" value="FAD/NAD(P)-binding domain"/>
    <property type="match status" value="1"/>
</dbReference>
<evidence type="ECO:0000259" key="1">
    <source>
        <dbReference type="Pfam" id="PF01593"/>
    </source>
</evidence>
<dbReference type="OrthoDB" id="20837at2"/>
<dbReference type="SUPFAM" id="SSF51905">
    <property type="entry name" value="FAD/NAD(P)-binding domain"/>
    <property type="match status" value="1"/>
</dbReference>